<feature type="region of interest" description="Disordered" evidence="1">
    <location>
        <begin position="1"/>
        <end position="22"/>
    </location>
</feature>
<dbReference type="Proteomes" id="UP000017836">
    <property type="component" value="Unassembled WGS sequence"/>
</dbReference>
<proteinExistence type="predicted"/>
<dbReference type="AlphaFoldDB" id="W1P7C7"/>
<feature type="compositionally biased region" description="Basic and acidic residues" evidence="1">
    <location>
        <begin position="599"/>
        <end position="622"/>
    </location>
</feature>
<organism evidence="3 4">
    <name type="scientific">Amborella trichopoda</name>
    <dbReference type="NCBI Taxonomy" id="13333"/>
    <lineage>
        <taxon>Eukaryota</taxon>
        <taxon>Viridiplantae</taxon>
        <taxon>Streptophyta</taxon>
        <taxon>Embryophyta</taxon>
        <taxon>Tracheophyta</taxon>
        <taxon>Spermatophyta</taxon>
        <taxon>Magnoliopsida</taxon>
        <taxon>Amborellales</taxon>
        <taxon>Amborellaceae</taxon>
        <taxon>Amborella</taxon>
    </lineage>
</organism>
<feature type="region of interest" description="Disordered" evidence="1">
    <location>
        <begin position="585"/>
        <end position="624"/>
    </location>
</feature>
<reference evidence="4" key="1">
    <citation type="journal article" date="2013" name="Science">
        <title>The Amborella genome and the evolution of flowering plants.</title>
        <authorList>
            <consortium name="Amborella Genome Project"/>
        </authorList>
    </citation>
    <scope>NUCLEOTIDE SEQUENCE [LARGE SCALE GENOMIC DNA]</scope>
</reference>
<evidence type="ECO:0000259" key="2">
    <source>
        <dbReference type="Pfam" id="PF10551"/>
    </source>
</evidence>
<evidence type="ECO:0000313" key="4">
    <source>
        <dbReference type="Proteomes" id="UP000017836"/>
    </source>
</evidence>
<dbReference type="EMBL" id="KI394358">
    <property type="protein sequence ID" value="ERN03501.1"/>
    <property type="molecule type" value="Genomic_DNA"/>
</dbReference>
<gene>
    <name evidence="3" type="ORF">AMTR_s00003p00269970</name>
</gene>
<protein>
    <recommendedName>
        <fullName evidence="2">MULE transposase domain-containing protein</fullName>
    </recommendedName>
</protein>
<accession>W1P7C7</accession>
<dbReference type="GO" id="GO:0000981">
    <property type="term" value="F:DNA-binding transcription factor activity, RNA polymerase II-specific"/>
    <property type="evidence" value="ECO:0007669"/>
    <property type="project" value="InterPro"/>
</dbReference>
<dbReference type="Pfam" id="PF08731">
    <property type="entry name" value="AFT"/>
    <property type="match status" value="1"/>
</dbReference>
<name>W1P7C7_AMBTC</name>
<dbReference type="Gramene" id="ERN03501">
    <property type="protein sequence ID" value="ERN03501"/>
    <property type="gene ID" value="AMTR_s00003p00269970"/>
</dbReference>
<feature type="domain" description="MULE transposase" evidence="2">
    <location>
        <begin position="233"/>
        <end position="329"/>
    </location>
</feature>
<dbReference type="InterPro" id="IPR014842">
    <property type="entry name" value="AFT"/>
</dbReference>
<dbReference type="HOGENOM" id="CLU_013727_5_1_1"/>
<evidence type="ECO:0000256" key="1">
    <source>
        <dbReference type="SAM" id="MobiDB-lite"/>
    </source>
</evidence>
<feature type="compositionally biased region" description="Basic and acidic residues" evidence="1">
    <location>
        <begin position="1"/>
        <end position="15"/>
    </location>
</feature>
<dbReference type="InterPro" id="IPR018289">
    <property type="entry name" value="MULE_transposase_dom"/>
</dbReference>
<dbReference type="STRING" id="13333.W1P7C7"/>
<dbReference type="Pfam" id="PF10551">
    <property type="entry name" value="MULE"/>
    <property type="match status" value="1"/>
</dbReference>
<keyword evidence="4" id="KW-1185">Reference proteome</keyword>
<dbReference type="GO" id="GO:0010106">
    <property type="term" value="P:cellular response to iron ion starvation"/>
    <property type="evidence" value="ECO:0007669"/>
    <property type="project" value="InterPro"/>
</dbReference>
<sequence length="660" mass="76087">MEESDAHSPKLEVKSTKMLPPPTENFFQSREELLKHVRDFAMTQGYMISIKRSDKEKRVILGCDRGGTYRSRLSAAQSNRQRKTSTRLISCPFELQGIRMSEGIWVLKVKKADHNHPPSEDVSAHPFCRRFSEEEVVQIKEMNAAGIRPRQILTTLRQSNPNLKAISMDVYNIKGKIRRENRSGRSPIQALLDELAHCGFLYYFQCDEEGQLTHLFFAHPISVVLSKSYSNVFIMDCSYKTNKYKMPLLDIVGVTSFNTSFFSCFIFLSKEEEEDYVWALKMFEAMLGGGAGHSQPAVIVSDREVALMRAMRVVFPATANLLCVWRIEKDIVSNCKPHFKDGDNWSGFLSSWTNLINSPTEIAYHEAWRAFQTQFNEKMVALNYIASTWLPFKEYFIKAWTEKHLHFGNRVTSRAKGAHSMLKSHLQFSVGDLQVVKNKICLATEMQFQEIKTRLSMERIRIPHDLRIPFFNELVTHVSIFALRELFKQYQLARSNPSWSVCMNQFTTTMGLPCAHRMKSRMDENQVMHLSDIHLQWRIDHRSFNNIEAGLNNQEERHQQQEHLVQQERPQNQLSQLVETVTPFIQEPSVLRPRGRPPKSKEKRTNSSTSKDHSASDSEKKSGKCSFCKGVGHNNRTCQLKVTAIASKFPMIYAHPFGTK</sequence>
<dbReference type="KEGG" id="atr:18431647"/>
<dbReference type="OMA" id="KWMTIPD"/>
<dbReference type="GO" id="GO:0045944">
    <property type="term" value="P:positive regulation of transcription by RNA polymerase II"/>
    <property type="evidence" value="ECO:0007669"/>
    <property type="project" value="InterPro"/>
</dbReference>
<dbReference type="PANTHER" id="PTHR31569">
    <property type="entry name" value="SWIM-TYPE DOMAIN-CONTAINING PROTEIN"/>
    <property type="match status" value="1"/>
</dbReference>
<dbReference type="PANTHER" id="PTHR31569:SF4">
    <property type="entry name" value="SWIM-TYPE DOMAIN-CONTAINING PROTEIN"/>
    <property type="match status" value="1"/>
</dbReference>
<dbReference type="OrthoDB" id="4327540at2759"/>
<dbReference type="eggNOG" id="ENOG502QQB8">
    <property type="taxonomic scope" value="Eukaryota"/>
</dbReference>
<dbReference type="InterPro" id="IPR052579">
    <property type="entry name" value="Zinc_finger_SWIM"/>
</dbReference>
<evidence type="ECO:0000313" key="3">
    <source>
        <dbReference type="EMBL" id="ERN03501.1"/>
    </source>
</evidence>